<keyword evidence="2" id="KW-1185">Reference proteome</keyword>
<accession>A0A7H0VIZ6</accession>
<name>A0A7H0VIZ6_9FLAO</name>
<reference evidence="1 2" key="1">
    <citation type="submission" date="2020-08" db="EMBL/GenBank/DDBJ databases">
        <title>Croceimicrobium hydrocarbonivorans gen. nov., sp. nov., a novel marine bacterium isolated from a bacterial consortium that degrades polyethylene terephthalate.</title>
        <authorList>
            <person name="Liu R."/>
        </authorList>
    </citation>
    <scope>NUCLEOTIDE SEQUENCE [LARGE SCALE GENOMIC DNA]</scope>
    <source>
        <strain evidence="1 2">A20-9</strain>
    </source>
</reference>
<evidence type="ECO:0000313" key="2">
    <source>
        <dbReference type="Proteomes" id="UP000516305"/>
    </source>
</evidence>
<evidence type="ECO:0008006" key="3">
    <source>
        <dbReference type="Google" id="ProtNLM"/>
    </source>
</evidence>
<dbReference type="Proteomes" id="UP000516305">
    <property type="component" value="Chromosome"/>
</dbReference>
<dbReference type="RefSeq" id="WP_210760219.1">
    <property type="nucleotide sequence ID" value="NZ_CP060139.1"/>
</dbReference>
<gene>
    <name evidence="1" type="ORF">H4K34_07595</name>
</gene>
<sequence>MKLLQSLILSCQEASALIQKKEEGKLGAIQGMQLRLHLSICVFCRHYEKQSGRINDFIGQYFEDRKPKENPEFKEELKTKIREKGSA</sequence>
<proteinExistence type="predicted"/>
<dbReference type="EMBL" id="CP060139">
    <property type="protein sequence ID" value="QNR25694.1"/>
    <property type="molecule type" value="Genomic_DNA"/>
</dbReference>
<organism evidence="1 2">
    <name type="scientific">Croceimicrobium hydrocarbonivorans</name>
    <dbReference type="NCBI Taxonomy" id="2761580"/>
    <lineage>
        <taxon>Bacteria</taxon>
        <taxon>Pseudomonadati</taxon>
        <taxon>Bacteroidota</taxon>
        <taxon>Flavobacteriia</taxon>
        <taxon>Flavobacteriales</taxon>
        <taxon>Owenweeksiaceae</taxon>
        <taxon>Croceimicrobium</taxon>
    </lineage>
</organism>
<evidence type="ECO:0000313" key="1">
    <source>
        <dbReference type="EMBL" id="QNR25694.1"/>
    </source>
</evidence>
<dbReference type="AlphaFoldDB" id="A0A7H0VIZ6"/>
<dbReference type="KEGG" id="chyd:H4K34_07595"/>
<protein>
    <recommendedName>
        <fullName evidence="3">Zinc-finger domain-containing protein</fullName>
    </recommendedName>
</protein>